<keyword evidence="3" id="KW-1185">Reference proteome</keyword>
<dbReference type="Proteomes" id="UP001331761">
    <property type="component" value="Unassembled WGS sequence"/>
</dbReference>
<gene>
    <name evidence="2" type="ORF">GCK32_011101</name>
</gene>
<protein>
    <submittedName>
        <fullName evidence="2">Uncharacterized protein</fullName>
    </submittedName>
</protein>
<comment type="caution">
    <text evidence="2">The sequence shown here is derived from an EMBL/GenBank/DDBJ whole genome shotgun (WGS) entry which is preliminary data.</text>
</comment>
<name>A0AAN8F6B8_TRICO</name>
<organism evidence="2 3">
    <name type="scientific">Trichostrongylus colubriformis</name>
    <name type="common">Black scour worm</name>
    <dbReference type="NCBI Taxonomy" id="6319"/>
    <lineage>
        <taxon>Eukaryota</taxon>
        <taxon>Metazoa</taxon>
        <taxon>Ecdysozoa</taxon>
        <taxon>Nematoda</taxon>
        <taxon>Chromadorea</taxon>
        <taxon>Rhabditida</taxon>
        <taxon>Rhabditina</taxon>
        <taxon>Rhabditomorpha</taxon>
        <taxon>Strongyloidea</taxon>
        <taxon>Trichostrongylidae</taxon>
        <taxon>Trichostrongylus</taxon>
    </lineage>
</organism>
<sequence length="246" mass="27687">MPLPSPDYQKIALSARRSRRLRSCPSGITVPPSQSVSNRSVPVSSRRQPRFCTPSDPLLLSAPLSFRISEPFMLSKLAVQCDSPPPPHPATIDFEPAPVASSFVANSEVPELELFYPQCCLPNAYVHEPIPRLQLGESPPSTSRLSSRFHSTLFTISERRTSHVVAQEESPKPLMHRKRKERQEKIENPLHDVDWLNVSPRVMQLVKHDLPKLFEHVRTDNSSPSSVVLVSPRTVSRALCRFHVSH</sequence>
<reference evidence="2 3" key="1">
    <citation type="submission" date="2019-10" db="EMBL/GenBank/DDBJ databases">
        <title>Assembly and Annotation for the nematode Trichostrongylus colubriformis.</title>
        <authorList>
            <person name="Martin J."/>
        </authorList>
    </citation>
    <scope>NUCLEOTIDE SEQUENCE [LARGE SCALE GENOMIC DNA]</scope>
    <source>
        <strain evidence="2">G859</strain>
        <tissue evidence="2">Whole worm</tissue>
    </source>
</reference>
<evidence type="ECO:0000256" key="1">
    <source>
        <dbReference type="SAM" id="MobiDB-lite"/>
    </source>
</evidence>
<feature type="region of interest" description="Disordered" evidence="1">
    <location>
        <begin position="17"/>
        <end position="49"/>
    </location>
</feature>
<evidence type="ECO:0000313" key="2">
    <source>
        <dbReference type="EMBL" id="KAK5965878.1"/>
    </source>
</evidence>
<feature type="compositionally biased region" description="Low complexity" evidence="1">
    <location>
        <begin position="30"/>
        <end position="46"/>
    </location>
</feature>
<dbReference type="AlphaFoldDB" id="A0AAN8F6B8"/>
<accession>A0AAN8F6B8</accession>
<proteinExistence type="predicted"/>
<dbReference type="EMBL" id="WIXE01024142">
    <property type="protein sequence ID" value="KAK5965878.1"/>
    <property type="molecule type" value="Genomic_DNA"/>
</dbReference>
<evidence type="ECO:0000313" key="3">
    <source>
        <dbReference type="Proteomes" id="UP001331761"/>
    </source>
</evidence>